<organism evidence="5">
    <name type="scientific">freshwater metagenome</name>
    <dbReference type="NCBI Taxonomy" id="449393"/>
    <lineage>
        <taxon>unclassified sequences</taxon>
        <taxon>metagenomes</taxon>
        <taxon>ecological metagenomes</taxon>
    </lineage>
</organism>
<dbReference type="SUPFAM" id="SSF53335">
    <property type="entry name" value="S-adenosyl-L-methionine-dependent methyltransferases"/>
    <property type="match status" value="1"/>
</dbReference>
<dbReference type="EMBL" id="CAFBQJ010000107">
    <property type="protein sequence ID" value="CAB5049317.1"/>
    <property type="molecule type" value="Genomic_DNA"/>
</dbReference>
<accession>A0A6J6VT47</accession>
<dbReference type="EMBL" id="CAEZZV010000048">
    <property type="protein sequence ID" value="CAB4775671.1"/>
    <property type="molecule type" value="Genomic_DNA"/>
</dbReference>
<dbReference type="CDD" id="cd02440">
    <property type="entry name" value="AdoMet_MTases"/>
    <property type="match status" value="1"/>
</dbReference>
<gene>
    <name evidence="3" type="ORF">UFOPK1421_00792</name>
    <name evidence="4" type="ORF">UFOPK1820_00723</name>
    <name evidence="5" type="ORF">UFOPK2921_00520</name>
    <name evidence="6" type="ORF">UFOPK3889_00524</name>
    <name evidence="7" type="ORF">UFOPK4275_00689</name>
    <name evidence="8" type="ORF">UFOPK4422_00824</name>
</gene>
<dbReference type="EMBL" id="CAFBNZ010000075">
    <property type="protein sequence ID" value="CAB4970152.1"/>
    <property type="molecule type" value="Genomic_DNA"/>
</dbReference>
<reference evidence="5" key="1">
    <citation type="submission" date="2020-05" db="EMBL/GenBank/DDBJ databases">
        <authorList>
            <person name="Chiriac C."/>
            <person name="Salcher M."/>
            <person name="Ghai R."/>
            <person name="Kavagutti S V."/>
        </authorList>
    </citation>
    <scope>NUCLEOTIDE SEQUENCE</scope>
</reference>
<evidence type="ECO:0000313" key="7">
    <source>
        <dbReference type="EMBL" id="CAB5049317.1"/>
    </source>
</evidence>
<proteinExistence type="predicted"/>
<evidence type="ECO:0000256" key="2">
    <source>
        <dbReference type="ARBA" id="ARBA00022679"/>
    </source>
</evidence>
<dbReference type="PANTHER" id="PTHR43648">
    <property type="entry name" value="ELECTRON TRANSFER FLAVOPROTEIN BETA SUBUNIT LYSINE METHYLTRANSFERASE"/>
    <property type="match status" value="1"/>
</dbReference>
<evidence type="ECO:0000313" key="6">
    <source>
        <dbReference type="EMBL" id="CAB4970152.1"/>
    </source>
</evidence>
<dbReference type="InterPro" id="IPR050078">
    <property type="entry name" value="Ribosomal_L11_MeTrfase_PrmA"/>
</dbReference>
<evidence type="ECO:0000313" key="5">
    <source>
        <dbReference type="EMBL" id="CAB4775671.1"/>
    </source>
</evidence>
<name>A0A6J6VT47_9ZZZZ</name>
<evidence type="ECO:0000313" key="8">
    <source>
        <dbReference type="EMBL" id="CAB5123253.1"/>
    </source>
</evidence>
<dbReference type="EMBL" id="CAEZUK010000100">
    <property type="protein sequence ID" value="CAB4600929.1"/>
    <property type="molecule type" value="Genomic_DNA"/>
</dbReference>
<dbReference type="AlphaFoldDB" id="A0A6J6VT47"/>
<dbReference type="EMBL" id="CAEZSL010000074">
    <property type="protein sequence ID" value="CAB4543525.1"/>
    <property type="molecule type" value="Genomic_DNA"/>
</dbReference>
<dbReference type="GO" id="GO:0008276">
    <property type="term" value="F:protein methyltransferase activity"/>
    <property type="evidence" value="ECO:0007669"/>
    <property type="project" value="InterPro"/>
</dbReference>
<dbReference type="Pfam" id="PF06325">
    <property type="entry name" value="PrmA"/>
    <property type="match status" value="1"/>
</dbReference>
<dbReference type="EMBL" id="CAFBRX010000072">
    <property type="protein sequence ID" value="CAB5123253.1"/>
    <property type="molecule type" value="Genomic_DNA"/>
</dbReference>
<dbReference type="PANTHER" id="PTHR43648:SF1">
    <property type="entry name" value="ELECTRON TRANSFER FLAVOPROTEIN BETA SUBUNIT LYSINE METHYLTRANSFERASE"/>
    <property type="match status" value="1"/>
</dbReference>
<dbReference type="InterPro" id="IPR029063">
    <property type="entry name" value="SAM-dependent_MTases_sf"/>
</dbReference>
<keyword evidence="1" id="KW-0489">Methyltransferase</keyword>
<evidence type="ECO:0000256" key="1">
    <source>
        <dbReference type="ARBA" id="ARBA00022603"/>
    </source>
</evidence>
<keyword evidence="2" id="KW-0808">Transferase</keyword>
<sequence>MALSIIVSTTAEQVELVSDVLWSLGVVAIEEHWDTDHEVRLQTSLGNDREVVRQVLDSLSWSATWTFCEVDENVGDHWRAFAKPVLVGKRLVIAPHWSSAEQIDEVLSAVDNSQEALIITIEPGSTFGMGDHPTTMASLLAIEKYLVSGDEVIDVGCGSGVLGIASVLLGARRAIGVDISPASIEVSCANAESNGVADRWSVSTDALEQIGSSARIVVANILAPALIELSEQLRRLVNPGGFLIISGVLTQNYAHVAEALRPLREVDRIDLEQWSAVIFAHE</sequence>
<evidence type="ECO:0000313" key="3">
    <source>
        <dbReference type="EMBL" id="CAB4543525.1"/>
    </source>
</evidence>
<evidence type="ECO:0000313" key="4">
    <source>
        <dbReference type="EMBL" id="CAB4600929.1"/>
    </source>
</evidence>
<dbReference type="Gene3D" id="3.40.50.150">
    <property type="entry name" value="Vaccinia Virus protein VP39"/>
    <property type="match status" value="1"/>
</dbReference>
<dbReference type="GO" id="GO:0032259">
    <property type="term" value="P:methylation"/>
    <property type="evidence" value="ECO:0007669"/>
    <property type="project" value="UniProtKB-KW"/>
</dbReference>
<protein>
    <submittedName>
        <fullName evidence="5">Unannotated protein</fullName>
    </submittedName>
</protein>